<comment type="caution">
    <text evidence="2">The sequence shown here is derived from an EMBL/GenBank/DDBJ whole genome shotgun (WGS) entry which is preliminary data.</text>
</comment>
<dbReference type="Gene3D" id="3.40.50.1820">
    <property type="entry name" value="alpha/beta hydrolase"/>
    <property type="match status" value="1"/>
</dbReference>
<dbReference type="Proteomes" id="UP000779900">
    <property type="component" value="Unassembled WGS sequence"/>
</dbReference>
<feature type="chain" id="PRO_5037136961" description="Phospholipase/carboxylesterase/thioesterase domain-containing protein" evidence="1">
    <location>
        <begin position="30"/>
        <end position="232"/>
    </location>
</feature>
<evidence type="ECO:0000313" key="3">
    <source>
        <dbReference type="Proteomes" id="UP000779900"/>
    </source>
</evidence>
<proteinExistence type="predicted"/>
<organism evidence="2 3">
    <name type="scientific">candidate division WOR-3 bacterium</name>
    <dbReference type="NCBI Taxonomy" id="2052148"/>
    <lineage>
        <taxon>Bacteria</taxon>
        <taxon>Bacteria division WOR-3</taxon>
    </lineage>
</organism>
<evidence type="ECO:0000313" key="2">
    <source>
        <dbReference type="EMBL" id="MBM3331266.1"/>
    </source>
</evidence>
<accession>A0A937XGL6</accession>
<evidence type="ECO:0000256" key="1">
    <source>
        <dbReference type="SAM" id="SignalP"/>
    </source>
</evidence>
<feature type="signal peptide" evidence="1">
    <location>
        <begin position="1"/>
        <end position="29"/>
    </location>
</feature>
<keyword evidence="1" id="KW-0732">Signal</keyword>
<dbReference type="AlphaFoldDB" id="A0A937XGL6"/>
<dbReference type="EMBL" id="VGIR01000024">
    <property type="protein sequence ID" value="MBM3331266.1"/>
    <property type="molecule type" value="Genomic_DNA"/>
</dbReference>
<evidence type="ECO:0008006" key="4">
    <source>
        <dbReference type="Google" id="ProtNLM"/>
    </source>
</evidence>
<dbReference type="SUPFAM" id="SSF53474">
    <property type="entry name" value="alpha/beta-Hydrolases"/>
    <property type="match status" value="1"/>
</dbReference>
<name>A0A937XGL6_UNCW3</name>
<reference evidence="2" key="1">
    <citation type="submission" date="2019-03" db="EMBL/GenBank/DDBJ databases">
        <title>Lake Tanganyika Metagenome-Assembled Genomes (MAGs).</title>
        <authorList>
            <person name="Tran P."/>
        </authorList>
    </citation>
    <scope>NUCLEOTIDE SEQUENCE</scope>
    <source>
        <strain evidence="2">K_DeepCast_150m_m2_040</strain>
    </source>
</reference>
<sequence>MQVPVSQARTPVGSRTAVLLALLAAAALAASLPKGLVRDPDSDCFYVPPQVAKAGGRVPALVLLHCNGAGPKDLDTFRSIGDSLGWIAATCHATRNHRSADSNDADVVRTIAKLLTRYPVDSSRVFLFGFSGQGVQALATMFRHPELVRGLVAVCPHAAAVPLAVWEELPGHLAYLVTRNQDWNRADNEMMYRLLNEHGILTELKTTPGEHGSGPAAEVLAGCRWLSLATQK</sequence>
<protein>
    <recommendedName>
        <fullName evidence="4">Phospholipase/carboxylesterase/thioesterase domain-containing protein</fullName>
    </recommendedName>
</protein>
<gene>
    <name evidence="2" type="ORF">FJY68_05350</name>
</gene>
<dbReference type="InterPro" id="IPR029058">
    <property type="entry name" value="AB_hydrolase_fold"/>
</dbReference>